<dbReference type="AlphaFoldDB" id="A0A1X0QKB5"/>
<dbReference type="VEuPathDB" id="MicrosporidiaDB:HERIO_132"/>
<comment type="caution">
    <text evidence="1">The sequence shown here is derived from an EMBL/GenBank/DDBJ whole genome shotgun (WGS) entry which is preliminary data.</text>
</comment>
<evidence type="ECO:0000313" key="1">
    <source>
        <dbReference type="EMBL" id="ORE00198.1"/>
    </source>
</evidence>
<reference evidence="1 2" key="1">
    <citation type="journal article" date="2017" name="Environ. Microbiol.">
        <title>Decay of the glycolytic pathway and adaptation to intranuclear parasitism within Enterocytozoonidae microsporidia.</title>
        <authorList>
            <person name="Wiredu Boakye D."/>
            <person name="Jaroenlak P."/>
            <person name="Prachumwat A."/>
            <person name="Williams T.A."/>
            <person name="Bateman K.S."/>
            <person name="Itsathitphaisarn O."/>
            <person name="Sritunyalucksana K."/>
            <person name="Paszkiewicz K.H."/>
            <person name="Moore K.A."/>
            <person name="Stentiford G.D."/>
            <person name="Williams B.A."/>
        </authorList>
    </citation>
    <scope>NUCLEOTIDE SEQUENCE [LARGE SCALE GENOMIC DNA]</scope>
    <source>
        <strain evidence="2">canceri</strain>
    </source>
</reference>
<protein>
    <submittedName>
        <fullName evidence="1">Uncharacterized protein</fullName>
    </submittedName>
</protein>
<dbReference type="EMBL" id="LTAI01000052">
    <property type="protein sequence ID" value="ORE00198.1"/>
    <property type="molecule type" value="Genomic_DNA"/>
</dbReference>
<evidence type="ECO:0000313" key="2">
    <source>
        <dbReference type="Proteomes" id="UP000192501"/>
    </source>
</evidence>
<dbReference type="Proteomes" id="UP000192501">
    <property type="component" value="Unassembled WGS sequence"/>
</dbReference>
<organism evidence="1 2">
    <name type="scientific">Hepatospora eriocheir</name>
    <dbReference type="NCBI Taxonomy" id="1081669"/>
    <lineage>
        <taxon>Eukaryota</taxon>
        <taxon>Fungi</taxon>
        <taxon>Fungi incertae sedis</taxon>
        <taxon>Microsporidia</taxon>
        <taxon>Hepatosporidae</taxon>
        <taxon>Hepatospora</taxon>
    </lineage>
</organism>
<proteinExistence type="predicted"/>
<name>A0A1X0QKB5_9MICR</name>
<sequence>MGEEEFKESYFKRYEKELERLKLINKILDKQNEVDLLKTCVNIEKQTESFYPLLAGTGKDRISVLNLGQFPPYKVSYDYIMPVDYMVKKKFYKHKNSKLKADKIFYYIKVNSDGIIVESEDKVKFKDWETFYNSVENNSELDNLPEFLGLKNFHIASYIERLGDVSEYKDYVPLKVRKI</sequence>
<dbReference type="VEuPathDB" id="MicrosporidiaDB:A0H76_2013"/>
<accession>A0A1X0QKB5</accession>
<gene>
    <name evidence="1" type="ORF">A0H76_2013</name>
</gene>